<comment type="caution">
    <text evidence="1">The sequence shown here is derived from an EMBL/GenBank/DDBJ whole genome shotgun (WGS) entry which is preliminary data.</text>
</comment>
<protein>
    <submittedName>
        <fullName evidence="1">E3 ubiquitin ligase RBR family protein</fullName>
    </submittedName>
</protein>
<gene>
    <name evidence="1" type="ORF">IHE45_10G027700</name>
</gene>
<proteinExistence type="predicted"/>
<dbReference type="Proteomes" id="UP000827976">
    <property type="component" value="Chromosome 10"/>
</dbReference>
<reference evidence="2" key="1">
    <citation type="journal article" date="2022" name="Nat. Commun.">
        <title>Chromosome evolution and the genetic basis of agronomically important traits in greater yam.</title>
        <authorList>
            <person name="Bredeson J.V."/>
            <person name="Lyons J.B."/>
            <person name="Oniyinde I.O."/>
            <person name="Okereke N.R."/>
            <person name="Kolade O."/>
            <person name="Nnabue I."/>
            <person name="Nwadili C.O."/>
            <person name="Hribova E."/>
            <person name="Parker M."/>
            <person name="Nwogha J."/>
            <person name="Shu S."/>
            <person name="Carlson J."/>
            <person name="Kariba R."/>
            <person name="Muthemba S."/>
            <person name="Knop K."/>
            <person name="Barton G.J."/>
            <person name="Sherwood A.V."/>
            <person name="Lopez-Montes A."/>
            <person name="Asiedu R."/>
            <person name="Jamnadass R."/>
            <person name="Muchugi A."/>
            <person name="Goodstein D."/>
            <person name="Egesi C.N."/>
            <person name="Featherston J."/>
            <person name="Asfaw A."/>
            <person name="Simpson G.G."/>
            <person name="Dolezel J."/>
            <person name="Hendre P.S."/>
            <person name="Van Deynze A."/>
            <person name="Kumar P.L."/>
            <person name="Obidiegwu J.E."/>
            <person name="Bhattacharjee R."/>
            <person name="Rokhsar D.S."/>
        </authorList>
    </citation>
    <scope>NUCLEOTIDE SEQUENCE [LARGE SCALE GENOMIC DNA]</scope>
    <source>
        <strain evidence="2">cv. TDa95/00328</strain>
    </source>
</reference>
<dbReference type="EMBL" id="CM037020">
    <property type="protein sequence ID" value="KAH7670444.1"/>
    <property type="molecule type" value="Genomic_DNA"/>
</dbReference>
<name>A0ACB7V9L6_DIOAL</name>
<evidence type="ECO:0000313" key="1">
    <source>
        <dbReference type="EMBL" id="KAH7670444.1"/>
    </source>
</evidence>
<accession>A0ACB7V9L6</accession>
<sequence length="209" mass="24027">MVVILPQVNRIFVAAERRHIIPLTFLQPKIIFDYAVPGRVVLTIHQNSSCDFPCICLLLLVGLLKVSAANILFLLMICISSLTVGKTEFVYVRVKESARFALEEEDINRVSAVLSLSRVAACILLRHYNWSVSMVNDEWFADEENVRRVVGLLEKPIELPNARELTCGICFENYPRDRISSAACGHPFCHACWRGFFFYYWLYSYTRKI</sequence>
<evidence type="ECO:0000313" key="2">
    <source>
        <dbReference type="Proteomes" id="UP000827976"/>
    </source>
</evidence>
<keyword evidence="2" id="KW-1185">Reference proteome</keyword>
<organism evidence="1 2">
    <name type="scientific">Dioscorea alata</name>
    <name type="common">Purple yam</name>
    <dbReference type="NCBI Taxonomy" id="55571"/>
    <lineage>
        <taxon>Eukaryota</taxon>
        <taxon>Viridiplantae</taxon>
        <taxon>Streptophyta</taxon>
        <taxon>Embryophyta</taxon>
        <taxon>Tracheophyta</taxon>
        <taxon>Spermatophyta</taxon>
        <taxon>Magnoliopsida</taxon>
        <taxon>Liliopsida</taxon>
        <taxon>Dioscoreales</taxon>
        <taxon>Dioscoreaceae</taxon>
        <taxon>Dioscorea</taxon>
    </lineage>
</organism>